<evidence type="ECO:0000313" key="1">
    <source>
        <dbReference type="EMBL" id="SVB32566.1"/>
    </source>
</evidence>
<protein>
    <submittedName>
        <fullName evidence="1">Uncharacterized protein</fullName>
    </submittedName>
</protein>
<name>A0A382D262_9ZZZZ</name>
<sequence length="63" mass="7166">MFEIFDDESQKNISFFGQNFFSRCPKMGQSHRPNQLNTFTVVCLHANNGVAAGRKPRLVAFIC</sequence>
<dbReference type="AlphaFoldDB" id="A0A382D262"/>
<feature type="non-terminal residue" evidence="1">
    <location>
        <position position="63"/>
    </location>
</feature>
<organism evidence="1">
    <name type="scientific">marine metagenome</name>
    <dbReference type="NCBI Taxonomy" id="408172"/>
    <lineage>
        <taxon>unclassified sequences</taxon>
        <taxon>metagenomes</taxon>
        <taxon>ecological metagenomes</taxon>
    </lineage>
</organism>
<reference evidence="1" key="1">
    <citation type="submission" date="2018-05" db="EMBL/GenBank/DDBJ databases">
        <authorList>
            <person name="Lanie J.A."/>
            <person name="Ng W.-L."/>
            <person name="Kazmierczak K.M."/>
            <person name="Andrzejewski T.M."/>
            <person name="Davidsen T.M."/>
            <person name="Wayne K.J."/>
            <person name="Tettelin H."/>
            <person name="Glass J.I."/>
            <person name="Rusch D."/>
            <person name="Podicherti R."/>
            <person name="Tsui H.-C.T."/>
            <person name="Winkler M.E."/>
        </authorList>
    </citation>
    <scope>NUCLEOTIDE SEQUENCE</scope>
</reference>
<gene>
    <name evidence="1" type="ORF">METZ01_LOCUS185420</name>
</gene>
<dbReference type="EMBL" id="UINC01037292">
    <property type="protein sequence ID" value="SVB32566.1"/>
    <property type="molecule type" value="Genomic_DNA"/>
</dbReference>
<proteinExistence type="predicted"/>
<accession>A0A382D262</accession>